<feature type="region of interest" description="Disordered" evidence="9">
    <location>
        <begin position="1"/>
        <end position="26"/>
    </location>
</feature>
<dbReference type="SMART" id="SM01011">
    <property type="entry name" value="AMP_N"/>
    <property type="match status" value="1"/>
</dbReference>
<keyword evidence="7" id="KW-0464">Manganese</keyword>
<dbReference type="Proteomes" id="UP000248724">
    <property type="component" value="Unassembled WGS sequence"/>
</dbReference>
<dbReference type="Gene3D" id="3.40.350.10">
    <property type="entry name" value="Creatinase/prolidase N-terminal domain"/>
    <property type="match status" value="1"/>
</dbReference>
<proteinExistence type="inferred from homology"/>
<feature type="domain" description="Aminopeptidase P N-terminal" evidence="10">
    <location>
        <begin position="60"/>
        <end position="202"/>
    </location>
</feature>
<evidence type="ECO:0000256" key="1">
    <source>
        <dbReference type="ARBA" id="ARBA00001424"/>
    </source>
</evidence>
<organism evidence="11 12">
    <name type="scientific">Candidatus Aeolococcus gillhamiae</name>
    <dbReference type="NCBI Taxonomy" id="3127015"/>
    <lineage>
        <taxon>Bacteria</taxon>
        <taxon>Bacillati</taxon>
        <taxon>Candidatus Dormiibacterota</taxon>
        <taxon>Candidatus Dormibacteria</taxon>
        <taxon>Candidatus Aeolococcales</taxon>
        <taxon>Candidatus Aeolococcaceae</taxon>
        <taxon>Candidatus Aeolococcus</taxon>
    </lineage>
</organism>
<name>A0A2W5ZFP1_9BACT</name>
<evidence type="ECO:0000256" key="3">
    <source>
        <dbReference type="ARBA" id="ARBA00008766"/>
    </source>
</evidence>
<dbReference type="GO" id="GO:0030145">
    <property type="term" value="F:manganese ion binding"/>
    <property type="evidence" value="ECO:0007669"/>
    <property type="project" value="InterPro"/>
</dbReference>
<dbReference type="CDD" id="cd01087">
    <property type="entry name" value="Prolidase"/>
    <property type="match status" value="1"/>
</dbReference>
<dbReference type="PANTHER" id="PTHR43226">
    <property type="entry name" value="XAA-PRO AMINOPEPTIDASE 3"/>
    <property type="match status" value="1"/>
</dbReference>
<comment type="similarity">
    <text evidence="3 8">Belongs to the peptidase M24B family.</text>
</comment>
<dbReference type="InterPro" id="IPR001131">
    <property type="entry name" value="Peptidase_M24B_aminopep-P_CS"/>
</dbReference>
<dbReference type="InterPro" id="IPR007865">
    <property type="entry name" value="Aminopep_P_N"/>
</dbReference>
<reference evidence="11 12" key="1">
    <citation type="journal article" date="2017" name="Nature">
        <title>Atmospheric trace gases support primary production in Antarctic desert surface soil.</title>
        <authorList>
            <person name="Ji M."/>
            <person name="Greening C."/>
            <person name="Vanwonterghem I."/>
            <person name="Carere C.R."/>
            <person name="Bay S.K."/>
            <person name="Steen J.A."/>
            <person name="Montgomery K."/>
            <person name="Lines T."/>
            <person name="Beardall J."/>
            <person name="van Dorst J."/>
            <person name="Snape I."/>
            <person name="Stott M.B."/>
            <person name="Hugenholtz P."/>
            <person name="Ferrari B.C."/>
        </authorList>
    </citation>
    <scope>NUCLEOTIDE SEQUENCE [LARGE SCALE GENOMIC DNA]</scope>
    <source>
        <strain evidence="11">RRmetagenome_bin12</strain>
    </source>
</reference>
<dbReference type="GO" id="GO:0006508">
    <property type="term" value="P:proteolysis"/>
    <property type="evidence" value="ECO:0007669"/>
    <property type="project" value="TreeGrafter"/>
</dbReference>
<dbReference type="GO" id="GO:0005829">
    <property type="term" value="C:cytosol"/>
    <property type="evidence" value="ECO:0007669"/>
    <property type="project" value="TreeGrafter"/>
</dbReference>
<dbReference type="Pfam" id="PF05195">
    <property type="entry name" value="AMP_N"/>
    <property type="match status" value="1"/>
</dbReference>
<dbReference type="InterPro" id="IPR000994">
    <property type="entry name" value="Pept_M24"/>
</dbReference>
<dbReference type="Pfam" id="PF00557">
    <property type="entry name" value="Peptidase_M24"/>
    <property type="match status" value="1"/>
</dbReference>
<keyword evidence="6" id="KW-0378">Hydrolase</keyword>
<evidence type="ECO:0000256" key="9">
    <source>
        <dbReference type="SAM" id="MobiDB-lite"/>
    </source>
</evidence>
<feature type="compositionally biased region" description="Acidic residues" evidence="9">
    <location>
        <begin position="1"/>
        <end position="10"/>
    </location>
</feature>
<dbReference type="EMBL" id="QHBU01000093">
    <property type="protein sequence ID" value="PZR81825.1"/>
    <property type="molecule type" value="Genomic_DNA"/>
</dbReference>
<dbReference type="PROSITE" id="PS00491">
    <property type="entry name" value="PROLINE_PEPTIDASE"/>
    <property type="match status" value="1"/>
</dbReference>
<dbReference type="GO" id="GO:0070006">
    <property type="term" value="F:metalloaminopeptidase activity"/>
    <property type="evidence" value="ECO:0007669"/>
    <property type="project" value="InterPro"/>
</dbReference>
<dbReference type="Gene3D" id="3.90.230.10">
    <property type="entry name" value="Creatinase/methionine aminopeptidase superfamily"/>
    <property type="match status" value="1"/>
</dbReference>
<protein>
    <recommendedName>
        <fullName evidence="4">Xaa-Pro aminopeptidase</fullName>
        <ecNumber evidence="4">3.4.11.9</ecNumber>
    </recommendedName>
</protein>
<comment type="cofactor">
    <cofactor evidence="2">
        <name>Mn(2+)</name>
        <dbReference type="ChEBI" id="CHEBI:29035"/>
    </cofactor>
</comment>
<evidence type="ECO:0000256" key="6">
    <source>
        <dbReference type="ARBA" id="ARBA00022801"/>
    </source>
</evidence>
<accession>A0A2W5ZFP1</accession>
<sequence>MVNDDPDATEVSDAPDVSAENPESENWIWVGRHRPPVPRALMELMSQGWAERGGAPVTRHPAADHFEARRTTLSERFAGRTVVVPTGPPKVRSNDTDYRFRPGTDFFWLTGETESDAVLIMEPDGDGHHATLYVEPPSDRSSHEFFTDARYGEFWIGPRMDLAGLSEHLGVATAPLSELHAKLDRLATPDTITVRGMDPRIDGALAENDADDELITTLSEMRLVKDDFEVAMLQQAVDSTVRGFEDVVKALPDAMESGERVVEGVFNARARLEGNDTGYNTIAASGAHATVLHWGRNDGEVTYGDLLLLDAGVECRQLYTADVTRTVPVSGKFTPEQREVYEIVLAAQSAAMDEVKPGAPFLAPHRAAMRVLAQGLHRLGILTVEPEVAVRRDQQLHRRWTMHGTSHMLGLDVHDCNNARDEEYHGELKPGYVLTIEPGLYFQPDDLTVPERYRGMGVRIEDDVLVTEDGHRNLSEALPRDPDEVEAWMARLSADH</sequence>
<dbReference type="EC" id="3.4.11.9" evidence="4"/>
<evidence type="ECO:0000313" key="12">
    <source>
        <dbReference type="Proteomes" id="UP000248724"/>
    </source>
</evidence>
<dbReference type="AlphaFoldDB" id="A0A2W5ZFP1"/>
<dbReference type="SUPFAM" id="SSF55920">
    <property type="entry name" value="Creatinase/aminopeptidase"/>
    <property type="match status" value="1"/>
</dbReference>
<dbReference type="InterPro" id="IPR029149">
    <property type="entry name" value="Creatin/AminoP/Spt16_N"/>
</dbReference>
<keyword evidence="11" id="KW-0645">Protease</keyword>
<comment type="caution">
    <text evidence="11">The sequence shown here is derived from an EMBL/GenBank/DDBJ whole genome shotgun (WGS) entry which is preliminary data.</text>
</comment>
<dbReference type="InterPro" id="IPR036005">
    <property type="entry name" value="Creatinase/aminopeptidase-like"/>
</dbReference>
<keyword evidence="5 8" id="KW-0479">Metal-binding</keyword>
<dbReference type="SUPFAM" id="SSF53092">
    <property type="entry name" value="Creatinase/prolidase N-terminal domain"/>
    <property type="match status" value="1"/>
</dbReference>
<evidence type="ECO:0000256" key="5">
    <source>
        <dbReference type="ARBA" id="ARBA00022723"/>
    </source>
</evidence>
<evidence type="ECO:0000313" key="11">
    <source>
        <dbReference type="EMBL" id="PZR81825.1"/>
    </source>
</evidence>
<evidence type="ECO:0000256" key="2">
    <source>
        <dbReference type="ARBA" id="ARBA00001936"/>
    </source>
</evidence>
<evidence type="ECO:0000256" key="4">
    <source>
        <dbReference type="ARBA" id="ARBA00012574"/>
    </source>
</evidence>
<evidence type="ECO:0000259" key="10">
    <source>
        <dbReference type="SMART" id="SM01011"/>
    </source>
</evidence>
<gene>
    <name evidence="11" type="ORF">DLM65_05175</name>
</gene>
<evidence type="ECO:0000256" key="8">
    <source>
        <dbReference type="RuleBase" id="RU000590"/>
    </source>
</evidence>
<dbReference type="PANTHER" id="PTHR43226:SF4">
    <property type="entry name" value="XAA-PRO AMINOPEPTIDASE 3"/>
    <property type="match status" value="1"/>
</dbReference>
<evidence type="ECO:0000256" key="7">
    <source>
        <dbReference type="ARBA" id="ARBA00023211"/>
    </source>
</evidence>
<comment type="catalytic activity">
    <reaction evidence="1">
        <text>Release of any N-terminal amino acid, including proline, that is linked to proline, even from a dipeptide or tripeptide.</text>
        <dbReference type="EC" id="3.4.11.9"/>
    </reaction>
</comment>
<keyword evidence="11" id="KW-0031">Aminopeptidase</keyword>
<dbReference type="InterPro" id="IPR052433">
    <property type="entry name" value="X-Pro_dipept-like"/>
</dbReference>